<dbReference type="AlphaFoldDB" id="A0A9E7IAW0"/>
<keyword evidence="2" id="KW-1185">Reference proteome</keyword>
<evidence type="ECO:0000313" key="1">
    <source>
        <dbReference type="EMBL" id="URE48539.1"/>
    </source>
</evidence>
<accession>A0A9E7IAW0</accession>
<dbReference type="Proteomes" id="UP001055439">
    <property type="component" value="Chromosome 9"/>
</dbReference>
<evidence type="ECO:0000313" key="2">
    <source>
        <dbReference type="Proteomes" id="UP001055439"/>
    </source>
</evidence>
<gene>
    <name evidence="1" type="ORF">MUK42_25148</name>
</gene>
<protein>
    <submittedName>
        <fullName evidence="1">Uncharacterized protein</fullName>
    </submittedName>
</protein>
<name>A0A9E7IAW0_9LILI</name>
<sequence length="147" mass="16267">MFVDCMCQCPPLVSNLSMYYDTEMSTHGAISPPTDRAPSLAACIVAGLRKSLSQNMEKKTRHSTTTSATPLDTAAFHLGKEEIRQVRRLERSTEITSLHMHKVNQLITTTFRLCHLLQLRLLASGSMLPTTQVSFAMSVEILKKSGA</sequence>
<reference evidence="1" key="1">
    <citation type="submission" date="2022-05" db="EMBL/GenBank/DDBJ databases">
        <title>The Musa troglodytarum L. genome provides insights into the mechanism of non-climacteric behaviour and enrichment of carotenoids.</title>
        <authorList>
            <person name="Wang J."/>
        </authorList>
    </citation>
    <scope>NUCLEOTIDE SEQUENCE</scope>
    <source>
        <tissue evidence="1">Leaf</tissue>
    </source>
</reference>
<dbReference type="OrthoDB" id="10666529at2759"/>
<dbReference type="EMBL" id="CP097511">
    <property type="protein sequence ID" value="URE48539.1"/>
    <property type="molecule type" value="Genomic_DNA"/>
</dbReference>
<proteinExistence type="predicted"/>
<organism evidence="1 2">
    <name type="scientific">Musa troglodytarum</name>
    <name type="common">fe'i banana</name>
    <dbReference type="NCBI Taxonomy" id="320322"/>
    <lineage>
        <taxon>Eukaryota</taxon>
        <taxon>Viridiplantae</taxon>
        <taxon>Streptophyta</taxon>
        <taxon>Embryophyta</taxon>
        <taxon>Tracheophyta</taxon>
        <taxon>Spermatophyta</taxon>
        <taxon>Magnoliopsida</taxon>
        <taxon>Liliopsida</taxon>
        <taxon>Zingiberales</taxon>
        <taxon>Musaceae</taxon>
        <taxon>Musa</taxon>
    </lineage>
</organism>